<feature type="region of interest" description="Disordered" evidence="1">
    <location>
        <begin position="82"/>
        <end position="102"/>
    </location>
</feature>
<evidence type="ECO:0000313" key="2">
    <source>
        <dbReference type="EMBL" id="CAD6259634.1"/>
    </source>
</evidence>
<keyword evidence="3" id="KW-1185">Reference proteome</keyword>
<gene>
    <name evidence="2" type="ORF">NCGR_LOCUS43071</name>
</gene>
<dbReference type="AlphaFoldDB" id="A0A811QUH9"/>
<accession>A0A811QUH9</accession>
<protein>
    <submittedName>
        <fullName evidence="2">Uncharacterized protein</fullName>
    </submittedName>
</protein>
<dbReference type="Proteomes" id="UP000604825">
    <property type="component" value="Unassembled WGS sequence"/>
</dbReference>
<sequence length="102" mass="11482">MESLPFDGLDDLLFDMYKKQVLKHLRTKMTPNMVRTLQRIKEDAASNDEQQCQSESQSQVVLANQHCVVIAMVIAYHPRFQRKGSKGGSALLTESGGTKEDL</sequence>
<name>A0A811QUH9_9POAL</name>
<proteinExistence type="predicted"/>
<evidence type="ECO:0000313" key="3">
    <source>
        <dbReference type="Proteomes" id="UP000604825"/>
    </source>
</evidence>
<comment type="caution">
    <text evidence="2">The sequence shown here is derived from an EMBL/GenBank/DDBJ whole genome shotgun (WGS) entry which is preliminary data.</text>
</comment>
<reference evidence="2" key="1">
    <citation type="submission" date="2020-10" db="EMBL/GenBank/DDBJ databases">
        <authorList>
            <person name="Han B."/>
            <person name="Lu T."/>
            <person name="Zhao Q."/>
            <person name="Huang X."/>
            <person name="Zhao Y."/>
        </authorList>
    </citation>
    <scope>NUCLEOTIDE SEQUENCE</scope>
</reference>
<evidence type="ECO:0000256" key="1">
    <source>
        <dbReference type="SAM" id="MobiDB-lite"/>
    </source>
</evidence>
<organism evidence="2 3">
    <name type="scientific">Miscanthus lutarioriparius</name>
    <dbReference type="NCBI Taxonomy" id="422564"/>
    <lineage>
        <taxon>Eukaryota</taxon>
        <taxon>Viridiplantae</taxon>
        <taxon>Streptophyta</taxon>
        <taxon>Embryophyta</taxon>
        <taxon>Tracheophyta</taxon>
        <taxon>Spermatophyta</taxon>
        <taxon>Magnoliopsida</taxon>
        <taxon>Liliopsida</taxon>
        <taxon>Poales</taxon>
        <taxon>Poaceae</taxon>
        <taxon>PACMAD clade</taxon>
        <taxon>Panicoideae</taxon>
        <taxon>Andropogonodae</taxon>
        <taxon>Andropogoneae</taxon>
        <taxon>Saccharinae</taxon>
        <taxon>Miscanthus</taxon>
    </lineage>
</organism>
<dbReference type="EMBL" id="CAJGYO010000011">
    <property type="protein sequence ID" value="CAD6259634.1"/>
    <property type="molecule type" value="Genomic_DNA"/>
</dbReference>